<evidence type="ECO:0000256" key="1">
    <source>
        <dbReference type="SAM" id="Phobius"/>
    </source>
</evidence>
<feature type="domain" description="Acyltransferase 3" evidence="2">
    <location>
        <begin position="34"/>
        <end position="304"/>
    </location>
</feature>
<dbReference type="InterPro" id="IPR002656">
    <property type="entry name" value="Acyl_transf_3_dom"/>
</dbReference>
<dbReference type="AlphaFoldDB" id="A0A382IMW2"/>
<feature type="non-terminal residue" evidence="3">
    <location>
        <position position="315"/>
    </location>
</feature>
<feature type="transmembrane region" description="Helical" evidence="1">
    <location>
        <begin position="256"/>
        <end position="277"/>
    </location>
</feature>
<dbReference type="GO" id="GO:0016747">
    <property type="term" value="F:acyltransferase activity, transferring groups other than amino-acyl groups"/>
    <property type="evidence" value="ECO:0007669"/>
    <property type="project" value="InterPro"/>
</dbReference>
<keyword evidence="1" id="KW-0472">Membrane</keyword>
<protein>
    <recommendedName>
        <fullName evidence="2">Acyltransferase 3 domain-containing protein</fullName>
    </recommendedName>
</protein>
<evidence type="ECO:0000259" key="2">
    <source>
        <dbReference type="Pfam" id="PF01757"/>
    </source>
</evidence>
<dbReference type="PANTHER" id="PTHR36927:SF1">
    <property type="entry name" value="MDO-LIKE PROTEIN"/>
    <property type="match status" value="1"/>
</dbReference>
<proteinExistence type="predicted"/>
<name>A0A382IMW2_9ZZZZ</name>
<feature type="transmembrane region" description="Helical" evidence="1">
    <location>
        <begin position="297"/>
        <end position="314"/>
    </location>
</feature>
<feature type="transmembrane region" description="Helical" evidence="1">
    <location>
        <begin position="225"/>
        <end position="244"/>
    </location>
</feature>
<feature type="transmembrane region" description="Helical" evidence="1">
    <location>
        <begin position="69"/>
        <end position="92"/>
    </location>
</feature>
<feature type="transmembrane region" description="Helical" evidence="1">
    <location>
        <begin position="190"/>
        <end position="213"/>
    </location>
</feature>
<feature type="transmembrane region" description="Helical" evidence="1">
    <location>
        <begin position="113"/>
        <end position="138"/>
    </location>
</feature>
<accession>A0A382IMW2</accession>
<dbReference type="InterPro" id="IPR050623">
    <property type="entry name" value="Glucan_succinyl_AcylTrfase"/>
</dbReference>
<dbReference type="EMBL" id="UINC01068187">
    <property type="protein sequence ID" value="SVC00609.1"/>
    <property type="molecule type" value="Genomic_DNA"/>
</dbReference>
<dbReference type="PANTHER" id="PTHR36927">
    <property type="entry name" value="BLR4337 PROTEIN"/>
    <property type="match status" value="1"/>
</dbReference>
<dbReference type="Pfam" id="PF01757">
    <property type="entry name" value="Acyl_transf_3"/>
    <property type="match status" value="1"/>
</dbReference>
<reference evidence="3" key="1">
    <citation type="submission" date="2018-05" db="EMBL/GenBank/DDBJ databases">
        <authorList>
            <person name="Lanie J.A."/>
            <person name="Ng W.-L."/>
            <person name="Kazmierczak K.M."/>
            <person name="Andrzejewski T.M."/>
            <person name="Davidsen T.M."/>
            <person name="Wayne K.J."/>
            <person name="Tettelin H."/>
            <person name="Glass J.I."/>
            <person name="Rusch D."/>
            <person name="Podicherti R."/>
            <person name="Tsui H.-C.T."/>
            <person name="Winkler M.E."/>
        </authorList>
    </citation>
    <scope>NUCLEOTIDE SEQUENCE</scope>
</reference>
<gene>
    <name evidence="3" type="ORF">METZ01_LOCUS253463</name>
</gene>
<sequence length="315" mass="35026">MSEAHLEQLMKRVAEREALQAKIGTASPTAIRYYNLDALRGFAMLLGIGLHAAIPFVPYSEPDDSGSGLLVLFFLFVHGFRMPLFFLLSGFFTTMLWRRRGLRFLIEHRLKRIGLPLLIGVFTVLPAVIIGLVGGLVLSGVDLDNIEPEKAATGYSEQLEVDSDFDAEPQNTEVPVAGTDEEPFEFAHMWFLWFLLWMVAGFATVVTTIRWLVRKAGHKQPIPTSLLTGVLWSLPVVTLIPQMMMVERSFGPDTSAGLVPAVHVLAYYACFFSFGALAYDRNNRHGLALIESLGRRWMLLLTLSTVLLFGPGLAL</sequence>
<feature type="transmembrane region" description="Helical" evidence="1">
    <location>
        <begin position="38"/>
        <end position="57"/>
    </location>
</feature>
<keyword evidence="1" id="KW-1133">Transmembrane helix</keyword>
<keyword evidence="1" id="KW-0812">Transmembrane</keyword>
<evidence type="ECO:0000313" key="3">
    <source>
        <dbReference type="EMBL" id="SVC00609.1"/>
    </source>
</evidence>
<organism evidence="3">
    <name type="scientific">marine metagenome</name>
    <dbReference type="NCBI Taxonomy" id="408172"/>
    <lineage>
        <taxon>unclassified sequences</taxon>
        <taxon>metagenomes</taxon>
        <taxon>ecological metagenomes</taxon>
    </lineage>
</organism>